<name>A0A978VFC7_ZIZJJ</name>
<dbReference type="EMBL" id="JAEACU010000005">
    <property type="protein sequence ID" value="KAH7529066.1"/>
    <property type="molecule type" value="Genomic_DNA"/>
</dbReference>
<dbReference type="Proteomes" id="UP000813462">
    <property type="component" value="Unassembled WGS sequence"/>
</dbReference>
<dbReference type="Pfam" id="PF04502">
    <property type="entry name" value="Saf4_Yju2"/>
    <property type="match status" value="1"/>
</dbReference>
<reference evidence="1" key="1">
    <citation type="journal article" date="2021" name="Front. Plant Sci.">
        <title>Chromosome-Scale Genome Assembly for Chinese Sour Jujube and Insights Into Its Genome Evolution and Domestication Signature.</title>
        <authorList>
            <person name="Shen L.-Y."/>
            <person name="Luo H."/>
            <person name="Wang X.-L."/>
            <person name="Wang X.-M."/>
            <person name="Qiu X.-J."/>
            <person name="Liu H."/>
            <person name="Zhou S.-S."/>
            <person name="Jia K.-H."/>
            <person name="Nie S."/>
            <person name="Bao Y.-T."/>
            <person name="Zhang R.-G."/>
            <person name="Yun Q.-Z."/>
            <person name="Chai Y.-H."/>
            <person name="Lu J.-Y."/>
            <person name="Li Y."/>
            <person name="Zhao S.-W."/>
            <person name="Mao J.-F."/>
            <person name="Jia S.-G."/>
            <person name="Mao Y.-M."/>
        </authorList>
    </citation>
    <scope>NUCLEOTIDE SEQUENCE</scope>
    <source>
        <strain evidence="1">AT0</strain>
        <tissue evidence="1">Leaf</tissue>
    </source>
</reference>
<evidence type="ECO:0000313" key="2">
    <source>
        <dbReference type="Proteomes" id="UP000813462"/>
    </source>
</evidence>
<organism evidence="1 2">
    <name type="scientific">Ziziphus jujuba var. spinosa</name>
    <dbReference type="NCBI Taxonomy" id="714518"/>
    <lineage>
        <taxon>Eukaryota</taxon>
        <taxon>Viridiplantae</taxon>
        <taxon>Streptophyta</taxon>
        <taxon>Embryophyta</taxon>
        <taxon>Tracheophyta</taxon>
        <taxon>Spermatophyta</taxon>
        <taxon>Magnoliopsida</taxon>
        <taxon>eudicotyledons</taxon>
        <taxon>Gunneridae</taxon>
        <taxon>Pentapetalae</taxon>
        <taxon>rosids</taxon>
        <taxon>fabids</taxon>
        <taxon>Rosales</taxon>
        <taxon>Rhamnaceae</taxon>
        <taxon>Paliureae</taxon>
        <taxon>Ziziphus</taxon>
    </lineage>
</organism>
<accession>A0A978VFC7</accession>
<sequence>MESMAALDEIKSIKSRHASVSVDSMLQALQCSAAEKKKLEEEEDEKFIKSIVFCKSKNYVGRILDDDEEEGNMEKRNKRN</sequence>
<dbReference type="InterPro" id="IPR007590">
    <property type="entry name" value="Saf4/Yju2"/>
</dbReference>
<evidence type="ECO:0000313" key="1">
    <source>
        <dbReference type="EMBL" id="KAH7529066.1"/>
    </source>
</evidence>
<protein>
    <submittedName>
        <fullName evidence="1">Uncharacterized protein</fullName>
    </submittedName>
</protein>
<dbReference type="AlphaFoldDB" id="A0A978VFC7"/>
<dbReference type="GO" id="GO:0000398">
    <property type="term" value="P:mRNA splicing, via spliceosome"/>
    <property type="evidence" value="ECO:0007669"/>
    <property type="project" value="InterPro"/>
</dbReference>
<comment type="caution">
    <text evidence="1">The sequence shown here is derived from an EMBL/GenBank/DDBJ whole genome shotgun (WGS) entry which is preliminary data.</text>
</comment>
<proteinExistence type="predicted"/>
<gene>
    <name evidence="1" type="ORF">FEM48_Zijuj05G0144700</name>
</gene>